<keyword evidence="2" id="KW-1185">Reference proteome</keyword>
<evidence type="ECO:0000313" key="1">
    <source>
        <dbReference type="EMBL" id="MED6183111.1"/>
    </source>
</evidence>
<sequence length="83" mass="9926">MVRSNVNLVAILVRMQCNCYILQEYGVKFGLCVRFRWWLLARNIRILMAIFMKNKVAGYHQDIFWQRSSCCVSWSLRNCLFSL</sequence>
<proteinExistence type="predicted"/>
<dbReference type="Proteomes" id="UP001341840">
    <property type="component" value="Unassembled WGS sequence"/>
</dbReference>
<evidence type="ECO:0008006" key="3">
    <source>
        <dbReference type="Google" id="ProtNLM"/>
    </source>
</evidence>
<reference evidence="1 2" key="1">
    <citation type="journal article" date="2023" name="Plants (Basel)">
        <title>Bridging the Gap: Combining Genomics and Transcriptomics Approaches to Understand Stylosanthes scabra, an Orphan Legume from the Brazilian Caatinga.</title>
        <authorList>
            <person name="Ferreira-Neto J.R.C."/>
            <person name="da Silva M.D."/>
            <person name="Binneck E."/>
            <person name="de Melo N.F."/>
            <person name="da Silva R.H."/>
            <person name="de Melo A.L.T.M."/>
            <person name="Pandolfi V."/>
            <person name="Bustamante F.O."/>
            <person name="Brasileiro-Vidal A.C."/>
            <person name="Benko-Iseppon A.M."/>
        </authorList>
    </citation>
    <scope>NUCLEOTIDE SEQUENCE [LARGE SCALE GENOMIC DNA]</scope>
    <source>
        <tissue evidence="1">Leaves</tissue>
    </source>
</reference>
<comment type="caution">
    <text evidence="1">The sequence shown here is derived from an EMBL/GenBank/DDBJ whole genome shotgun (WGS) entry which is preliminary data.</text>
</comment>
<protein>
    <recommendedName>
        <fullName evidence="3">Secreted protein</fullName>
    </recommendedName>
</protein>
<organism evidence="1 2">
    <name type="scientific">Stylosanthes scabra</name>
    <dbReference type="NCBI Taxonomy" id="79078"/>
    <lineage>
        <taxon>Eukaryota</taxon>
        <taxon>Viridiplantae</taxon>
        <taxon>Streptophyta</taxon>
        <taxon>Embryophyta</taxon>
        <taxon>Tracheophyta</taxon>
        <taxon>Spermatophyta</taxon>
        <taxon>Magnoliopsida</taxon>
        <taxon>eudicotyledons</taxon>
        <taxon>Gunneridae</taxon>
        <taxon>Pentapetalae</taxon>
        <taxon>rosids</taxon>
        <taxon>fabids</taxon>
        <taxon>Fabales</taxon>
        <taxon>Fabaceae</taxon>
        <taxon>Papilionoideae</taxon>
        <taxon>50 kb inversion clade</taxon>
        <taxon>dalbergioids sensu lato</taxon>
        <taxon>Dalbergieae</taxon>
        <taxon>Pterocarpus clade</taxon>
        <taxon>Stylosanthes</taxon>
    </lineage>
</organism>
<evidence type="ECO:0000313" key="2">
    <source>
        <dbReference type="Proteomes" id="UP001341840"/>
    </source>
</evidence>
<gene>
    <name evidence="1" type="ORF">PIB30_035035</name>
</gene>
<dbReference type="EMBL" id="JASCZI010181408">
    <property type="protein sequence ID" value="MED6183111.1"/>
    <property type="molecule type" value="Genomic_DNA"/>
</dbReference>
<name>A0ABU6WCN8_9FABA</name>
<accession>A0ABU6WCN8</accession>